<dbReference type="RefSeq" id="WP_106619906.1">
    <property type="nucleotide sequence ID" value="NZ_PYAX01000021.1"/>
</dbReference>
<dbReference type="Pfam" id="PF03641">
    <property type="entry name" value="Lysine_decarbox"/>
    <property type="match status" value="1"/>
</dbReference>
<comment type="similarity">
    <text evidence="1 2">Belongs to the LOG family.</text>
</comment>
<evidence type="ECO:0000313" key="3">
    <source>
        <dbReference type="EMBL" id="PSL51402.1"/>
    </source>
</evidence>
<dbReference type="PANTHER" id="PTHR31223:SF70">
    <property type="entry name" value="LOG FAMILY PROTEIN YJL055W"/>
    <property type="match status" value="1"/>
</dbReference>
<sequence>MRVCVYCGSSSAGVTYLSAARQVGATLARRGIEVVYGGARVGTMGAVADGALEAGGRVIGVIPESLVGWEIAHQGLTELLVVAGLHERKAMMTGLSDAVLALPGGAGTLDELFEAWTWAQLKVHAKPVGVLNVAGFFDPLLAMVDHMVAEGFLKRPYREMLLVDDDVDRLLDRFIAYRPPDYTWSDDPVDTAGPSGS</sequence>
<reference evidence="3 4" key="1">
    <citation type="submission" date="2018-03" db="EMBL/GenBank/DDBJ databases">
        <title>Genomic Encyclopedia of Type Strains, Phase III (KMG-III): the genomes of soil and plant-associated and newly described type strains.</title>
        <authorList>
            <person name="Whitman W."/>
        </authorList>
    </citation>
    <scope>NUCLEOTIDE SEQUENCE [LARGE SCALE GENOMIC DNA]</scope>
    <source>
        <strain evidence="3 4">CGMCC 4.7097</strain>
    </source>
</reference>
<protein>
    <recommendedName>
        <fullName evidence="2">Cytokinin riboside 5'-monophosphate phosphoribohydrolase</fullName>
        <ecNumber evidence="2">3.2.2.n1</ecNumber>
    </recommendedName>
</protein>
<evidence type="ECO:0000256" key="2">
    <source>
        <dbReference type="RuleBase" id="RU363015"/>
    </source>
</evidence>
<evidence type="ECO:0000313" key="4">
    <source>
        <dbReference type="Proteomes" id="UP000241118"/>
    </source>
</evidence>
<dbReference type="AlphaFoldDB" id="A0A2P8HYU2"/>
<dbReference type="Proteomes" id="UP000241118">
    <property type="component" value="Unassembled WGS sequence"/>
</dbReference>
<keyword evidence="4" id="KW-1185">Reference proteome</keyword>
<name>A0A2P8HYU2_SACCR</name>
<dbReference type="EMBL" id="PYAX01000021">
    <property type="protein sequence ID" value="PSL51402.1"/>
    <property type="molecule type" value="Genomic_DNA"/>
</dbReference>
<dbReference type="GO" id="GO:0005829">
    <property type="term" value="C:cytosol"/>
    <property type="evidence" value="ECO:0007669"/>
    <property type="project" value="TreeGrafter"/>
</dbReference>
<dbReference type="NCBIfam" id="TIGR00730">
    <property type="entry name" value="Rossman fold protein, TIGR00730 family"/>
    <property type="match status" value="1"/>
</dbReference>
<dbReference type="EC" id="3.2.2.n1" evidence="2"/>
<dbReference type="InterPro" id="IPR005269">
    <property type="entry name" value="LOG"/>
</dbReference>
<comment type="catalytic activity">
    <reaction evidence="2">
        <text>9-ribosyl-trans-zeatin 5'-phosphate + H2O = trans-zeatin + D-ribose 5-phosphate</text>
        <dbReference type="Rhea" id="RHEA:48564"/>
        <dbReference type="ChEBI" id="CHEBI:15377"/>
        <dbReference type="ChEBI" id="CHEBI:16522"/>
        <dbReference type="ChEBI" id="CHEBI:78346"/>
        <dbReference type="ChEBI" id="CHEBI:87947"/>
        <dbReference type="EC" id="3.2.2.n1"/>
    </reaction>
</comment>
<comment type="caution">
    <text evidence="3">The sequence shown here is derived from an EMBL/GenBank/DDBJ whole genome shotgun (WGS) entry which is preliminary data.</text>
</comment>
<dbReference type="OrthoDB" id="9801098at2"/>
<proteinExistence type="inferred from homology"/>
<dbReference type="InterPro" id="IPR031100">
    <property type="entry name" value="LOG_fam"/>
</dbReference>
<dbReference type="GO" id="GO:0102682">
    <property type="term" value="F:cytokinin riboside 5'-monophosphate phosphoribohydrolase activity"/>
    <property type="evidence" value="ECO:0007669"/>
    <property type="project" value="RHEA"/>
</dbReference>
<dbReference type="PANTHER" id="PTHR31223">
    <property type="entry name" value="LOG FAMILY PROTEIN YJL055W"/>
    <property type="match status" value="1"/>
</dbReference>
<comment type="catalytic activity">
    <reaction evidence="2">
        <text>N(6)-(dimethylallyl)adenosine 5'-phosphate + H2O = N(6)-dimethylallyladenine + D-ribose 5-phosphate</text>
        <dbReference type="Rhea" id="RHEA:48560"/>
        <dbReference type="ChEBI" id="CHEBI:15377"/>
        <dbReference type="ChEBI" id="CHEBI:17660"/>
        <dbReference type="ChEBI" id="CHEBI:57526"/>
        <dbReference type="ChEBI" id="CHEBI:78346"/>
        <dbReference type="EC" id="3.2.2.n1"/>
    </reaction>
</comment>
<evidence type="ECO:0000256" key="1">
    <source>
        <dbReference type="ARBA" id="ARBA00006763"/>
    </source>
</evidence>
<organism evidence="3 4">
    <name type="scientific">Saccharothrix carnea</name>
    <dbReference type="NCBI Taxonomy" id="1280637"/>
    <lineage>
        <taxon>Bacteria</taxon>
        <taxon>Bacillati</taxon>
        <taxon>Actinomycetota</taxon>
        <taxon>Actinomycetes</taxon>
        <taxon>Pseudonocardiales</taxon>
        <taxon>Pseudonocardiaceae</taxon>
        <taxon>Saccharothrix</taxon>
    </lineage>
</organism>
<dbReference type="GO" id="GO:0009691">
    <property type="term" value="P:cytokinin biosynthetic process"/>
    <property type="evidence" value="ECO:0007669"/>
    <property type="project" value="UniProtKB-UniRule"/>
</dbReference>
<accession>A0A2P8HYU2</accession>
<keyword evidence="2" id="KW-0378">Hydrolase</keyword>
<gene>
    <name evidence="3" type="ORF">B0I31_12131</name>
</gene>
<dbReference type="SUPFAM" id="SSF102405">
    <property type="entry name" value="MCP/YpsA-like"/>
    <property type="match status" value="1"/>
</dbReference>
<keyword evidence="2" id="KW-0203">Cytokinin biosynthesis</keyword>
<dbReference type="Gene3D" id="3.40.50.450">
    <property type="match status" value="1"/>
</dbReference>